<name>A0ABT1W1X2_9PROT</name>
<keyword evidence="3" id="KW-1185">Reference proteome</keyword>
<organism evidence="2 3">
    <name type="scientific">Endosaccharibacter trunci</name>
    <dbReference type="NCBI Taxonomy" id="2812733"/>
    <lineage>
        <taxon>Bacteria</taxon>
        <taxon>Pseudomonadati</taxon>
        <taxon>Pseudomonadota</taxon>
        <taxon>Alphaproteobacteria</taxon>
        <taxon>Acetobacterales</taxon>
        <taxon>Acetobacteraceae</taxon>
        <taxon>Endosaccharibacter</taxon>
    </lineage>
</organism>
<protein>
    <submittedName>
        <fullName evidence="2">Uncharacterized protein</fullName>
    </submittedName>
</protein>
<evidence type="ECO:0000313" key="2">
    <source>
        <dbReference type="EMBL" id="MCQ8276869.1"/>
    </source>
</evidence>
<evidence type="ECO:0000256" key="1">
    <source>
        <dbReference type="SAM" id="MobiDB-lite"/>
    </source>
</evidence>
<reference evidence="2 3" key="1">
    <citation type="submission" date="2022-06" db="EMBL/GenBank/DDBJ databases">
        <title>Endosaccharibacter gen. nov., sp. nov., endophytic bacteria isolated from sugarcane.</title>
        <authorList>
            <person name="Pitiwittayakul N."/>
            <person name="Yukphan P."/>
            <person name="Charoenyingcharoen P."/>
            <person name="Tanasupawat S."/>
        </authorList>
    </citation>
    <scope>NUCLEOTIDE SEQUENCE [LARGE SCALE GENOMIC DNA]</scope>
    <source>
        <strain evidence="2 3">KSS8</strain>
    </source>
</reference>
<proteinExistence type="predicted"/>
<sequence length="100" mass="11045">MPFTLAFQEPGRIGKVPEIPDQPGAAPNGRTRTPDRREHFGTELLALRRASDLLPGPEWLDLRLYGPDGARIATQRELTARLGLPERSPPPPDILSEQNA</sequence>
<evidence type="ECO:0000313" key="3">
    <source>
        <dbReference type="Proteomes" id="UP001524587"/>
    </source>
</evidence>
<feature type="region of interest" description="Disordered" evidence="1">
    <location>
        <begin position="79"/>
        <end position="100"/>
    </location>
</feature>
<feature type="region of interest" description="Disordered" evidence="1">
    <location>
        <begin position="1"/>
        <end position="36"/>
    </location>
</feature>
<accession>A0ABT1W1X2</accession>
<dbReference type="Proteomes" id="UP001524587">
    <property type="component" value="Unassembled WGS sequence"/>
</dbReference>
<gene>
    <name evidence="2" type="ORF">NFI95_00195</name>
</gene>
<dbReference type="EMBL" id="JAMSKV010000001">
    <property type="protein sequence ID" value="MCQ8276869.1"/>
    <property type="molecule type" value="Genomic_DNA"/>
</dbReference>
<comment type="caution">
    <text evidence="2">The sequence shown here is derived from an EMBL/GenBank/DDBJ whole genome shotgun (WGS) entry which is preliminary data.</text>
</comment>
<dbReference type="RefSeq" id="WP_422862318.1">
    <property type="nucleotide sequence ID" value="NZ_JAMSKV010000001.1"/>
</dbReference>